<dbReference type="AlphaFoldDB" id="A0A9Q1M7H2"/>
<proteinExistence type="predicted"/>
<evidence type="ECO:0000313" key="2">
    <source>
        <dbReference type="Proteomes" id="UP001152561"/>
    </source>
</evidence>
<dbReference type="Proteomes" id="UP001152561">
    <property type="component" value="Unassembled WGS sequence"/>
</dbReference>
<accession>A0A9Q1M7H2</accession>
<gene>
    <name evidence="1" type="ORF">K7X08_000504</name>
</gene>
<dbReference type="EMBL" id="JAJAGQ010000010">
    <property type="protein sequence ID" value="KAJ8551134.1"/>
    <property type="molecule type" value="Genomic_DNA"/>
</dbReference>
<protein>
    <submittedName>
        <fullName evidence="1">Uncharacterized protein</fullName>
    </submittedName>
</protein>
<name>A0A9Q1M7H2_9SOLA</name>
<evidence type="ECO:0000313" key="1">
    <source>
        <dbReference type="EMBL" id="KAJ8551134.1"/>
    </source>
</evidence>
<comment type="caution">
    <text evidence="1">The sequence shown here is derived from an EMBL/GenBank/DDBJ whole genome shotgun (WGS) entry which is preliminary data.</text>
</comment>
<keyword evidence="2" id="KW-1185">Reference proteome</keyword>
<sequence length="201" mass="23424">MGEDEEYIANSDCWSDDSDEELDVDAVRGVDLSSRRKNKKARYDEGGLTVMPDMQKGLVLVLLELLPNAERRIKLAITRLYVRKEMEWVQGLLNLELQLQGNLELQLQGKAIQLQAQFVVTQNLCQEILKVVLNQHLLLVKHMQLHNQTQFVVIQHLCLQLNKERCMLDLAVEWEERKLMQEKSHLLVLERMILLINCHLC</sequence>
<dbReference type="OrthoDB" id="1306246at2759"/>
<reference evidence="2" key="1">
    <citation type="journal article" date="2023" name="Proc. Natl. Acad. Sci. U.S.A.">
        <title>Genomic and structural basis for evolution of tropane alkaloid biosynthesis.</title>
        <authorList>
            <person name="Wanga Y.-J."/>
            <person name="Taina T."/>
            <person name="Yua J.-Y."/>
            <person name="Lia J."/>
            <person name="Xua B."/>
            <person name="Chenc J."/>
            <person name="D'Auriad J.C."/>
            <person name="Huanga J.-P."/>
            <person name="Huanga S.-X."/>
        </authorList>
    </citation>
    <scope>NUCLEOTIDE SEQUENCE [LARGE SCALE GENOMIC DNA]</scope>
    <source>
        <strain evidence="2">cv. KIB-2019</strain>
    </source>
</reference>
<organism evidence="1 2">
    <name type="scientific">Anisodus acutangulus</name>
    <dbReference type="NCBI Taxonomy" id="402998"/>
    <lineage>
        <taxon>Eukaryota</taxon>
        <taxon>Viridiplantae</taxon>
        <taxon>Streptophyta</taxon>
        <taxon>Embryophyta</taxon>
        <taxon>Tracheophyta</taxon>
        <taxon>Spermatophyta</taxon>
        <taxon>Magnoliopsida</taxon>
        <taxon>eudicotyledons</taxon>
        <taxon>Gunneridae</taxon>
        <taxon>Pentapetalae</taxon>
        <taxon>asterids</taxon>
        <taxon>lamiids</taxon>
        <taxon>Solanales</taxon>
        <taxon>Solanaceae</taxon>
        <taxon>Solanoideae</taxon>
        <taxon>Hyoscyameae</taxon>
        <taxon>Anisodus</taxon>
    </lineage>
</organism>